<feature type="binding site" evidence="17">
    <location>
        <position position="258"/>
    </location>
    <ligand>
        <name>(6S)-NADPHX</name>
        <dbReference type="ChEBI" id="CHEBI:64076"/>
    </ligand>
</feature>
<feature type="binding site" evidence="17">
    <location>
        <position position="433"/>
    </location>
    <ligand>
        <name>(6S)-NADPHX</name>
        <dbReference type="ChEBI" id="CHEBI:64076"/>
    </ligand>
</feature>
<dbReference type="Pfam" id="PF03853">
    <property type="entry name" value="YjeF_N"/>
    <property type="match status" value="1"/>
</dbReference>
<dbReference type="HAMAP" id="MF_01965">
    <property type="entry name" value="NADHX_dehydratase"/>
    <property type="match status" value="1"/>
</dbReference>
<dbReference type="Proteomes" id="UP001596111">
    <property type="component" value="Unassembled WGS sequence"/>
</dbReference>
<feature type="binding site" evidence="18">
    <location>
        <position position="65"/>
    </location>
    <ligand>
        <name>K(+)</name>
        <dbReference type="ChEBI" id="CHEBI:29103"/>
    </ligand>
</feature>
<comment type="similarity">
    <text evidence="4 19">In the C-terminal section; belongs to the NnrD/CARKD family.</text>
</comment>
<keyword evidence="12 17" id="KW-0456">Lyase</keyword>
<keyword evidence="7 17" id="KW-0067">ATP-binding</keyword>
<dbReference type="PANTHER" id="PTHR12592">
    <property type="entry name" value="ATP-DEPENDENT (S)-NAD(P)H-HYDRATE DEHYDRATASE FAMILY MEMBER"/>
    <property type="match status" value="1"/>
</dbReference>
<evidence type="ECO:0000256" key="7">
    <source>
        <dbReference type="ARBA" id="ARBA00022840"/>
    </source>
</evidence>
<evidence type="ECO:0000256" key="18">
    <source>
        <dbReference type="HAMAP-Rule" id="MF_01966"/>
    </source>
</evidence>
<comment type="catalytic activity">
    <reaction evidence="2 18 19">
        <text>(6R)-NADPHX = (6S)-NADPHX</text>
        <dbReference type="Rhea" id="RHEA:32227"/>
        <dbReference type="ChEBI" id="CHEBI:64076"/>
        <dbReference type="ChEBI" id="CHEBI:64077"/>
        <dbReference type="EC" id="5.1.99.6"/>
    </reaction>
</comment>
<evidence type="ECO:0000256" key="5">
    <source>
        <dbReference type="ARBA" id="ARBA00022723"/>
    </source>
</evidence>
<dbReference type="InterPro" id="IPR000631">
    <property type="entry name" value="CARKD"/>
</dbReference>
<evidence type="ECO:0000259" key="20">
    <source>
        <dbReference type="PROSITE" id="PS51383"/>
    </source>
</evidence>
<gene>
    <name evidence="18" type="primary">nnrE</name>
    <name evidence="17" type="synonym">nnrD</name>
    <name evidence="22" type="ORF">ACFPPB_06485</name>
</gene>
<dbReference type="HAMAP" id="MF_01966">
    <property type="entry name" value="NADHX_epimerase"/>
    <property type="match status" value="1"/>
</dbReference>
<evidence type="ECO:0000256" key="6">
    <source>
        <dbReference type="ARBA" id="ARBA00022741"/>
    </source>
</evidence>
<dbReference type="SUPFAM" id="SSF64153">
    <property type="entry name" value="YjeF N-terminal domain-like"/>
    <property type="match status" value="1"/>
</dbReference>
<evidence type="ECO:0000259" key="21">
    <source>
        <dbReference type="PROSITE" id="PS51385"/>
    </source>
</evidence>
<organism evidence="22 23">
    <name type="scientific">Rhodanobacter terrae</name>
    <dbReference type="NCBI Taxonomy" id="418647"/>
    <lineage>
        <taxon>Bacteria</taxon>
        <taxon>Pseudomonadati</taxon>
        <taxon>Pseudomonadota</taxon>
        <taxon>Gammaproteobacteria</taxon>
        <taxon>Lysobacterales</taxon>
        <taxon>Rhodanobacteraceae</taxon>
        <taxon>Rhodanobacter</taxon>
    </lineage>
</organism>
<feature type="binding site" evidence="17">
    <location>
        <position position="366"/>
    </location>
    <ligand>
        <name>(6S)-NADPHX</name>
        <dbReference type="ChEBI" id="CHEBI:64076"/>
    </ligand>
</feature>
<feature type="binding site" evidence="17">
    <location>
        <begin position="403"/>
        <end position="407"/>
    </location>
    <ligand>
        <name>AMP</name>
        <dbReference type="ChEBI" id="CHEBI:456215"/>
    </ligand>
</feature>
<keyword evidence="13" id="KW-0511">Multifunctional enzyme</keyword>
<dbReference type="PANTHER" id="PTHR12592:SF0">
    <property type="entry name" value="ATP-DEPENDENT (S)-NAD(P)H-HYDRATE DEHYDRATASE"/>
    <property type="match status" value="1"/>
</dbReference>
<sequence length="498" mass="51180">MPIHPYSRDLHTVGQLRVMERAALAALGISGQELMRRAASAALSSLRRHWPQLQQICIHCGPGNNGGDGFLLGVLAREAGLQVELVALSAAAHGDAALARAAWEAGGGKVQLWDIDGVLPAAELHVDALYGIGLNRAPEPAAARLIEQINHSGRPVLALDVPSGLNTDSGDCPGVAIRASVTVTFIAGKRGLHTGRAADQVGVLELATLGVPDSLYAATSPDAQLLVAAALPPRPRYANKGDNGHVLVIGGEHGMAGAARLAGESALRAGAGLVSVATRAGHVFALNAARPELMAHGVDGPQTLMPLLERASVLALGPGLGQASWGHALWLTALDANKPLVLDADGLNLLAREPRRFTVPAVMTPHPGEAARLLGVATREIERDRFAAARELAKRYAAVVVLKGVGSLVADPDGRLDVCPWGNPGMASGGMGDLLTGVVAALLAQGCSAWRAACLGVGLHARAGDLAAQRGERGLLASDLLAPLRELGNGMSGCGRDT</sequence>
<evidence type="ECO:0000256" key="1">
    <source>
        <dbReference type="ARBA" id="ARBA00000013"/>
    </source>
</evidence>
<feature type="domain" description="YjeF N-terminal" evidence="21">
    <location>
        <begin position="16"/>
        <end position="217"/>
    </location>
</feature>
<accession>A0ABW0SVH6</accession>
<keyword evidence="8 17" id="KW-0521">NADP</keyword>
<dbReference type="PIRSF" id="PIRSF017184">
    <property type="entry name" value="Nnr"/>
    <property type="match status" value="1"/>
</dbReference>
<comment type="catalytic activity">
    <reaction evidence="15 17 19">
        <text>(6S)-NADHX + ADP = AMP + phosphate + NADH + H(+)</text>
        <dbReference type="Rhea" id="RHEA:32223"/>
        <dbReference type="ChEBI" id="CHEBI:15378"/>
        <dbReference type="ChEBI" id="CHEBI:43474"/>
        <dbReference type="ChEBI" id="CHEBI:57945"/>
        <dbReference type="ChEBI" id="CHEBI:64074"/>
        <dbReference type="ChEBI" id="CHEBI:456215"/>
        <dbReference type="ChEBI" id="CHEBI:456216"/>
        <dbReference type="EC" id="4.2.1.136"/>
    </reaction>
</comment>
<keyword evidence="23" id="KW-1185">Reference proteome</keyword>
<evidence type="ECO:0000256" key="17">
    <source>
        <dbReference type="HAMAP-Rule" id="MF_01965"/>
    </source>
</evidence>
<comment type="caution">
    <text evidence="22">The sequence shown here is derived from an EMBL/GenBank/DDBJ whole genome shotgun (WGS) entry which is preliminary data.</text>
</comment>
<dbReference type="NCBIfam" id="TIGR00197">
    <property type="entry name" value="yjeF_nterm"/>
    <property type="match status" value="1"/>
</dbReference>
<dbReference type="InterPro" id="IPR029056">
    <property type="entry name" value="Ribokinase-like"/>
</dbReference>
<comment type="function">
    <text evidence="14 19">Bifunctional enzyme that catalyzes the epimerization of the S- and R-forms of NAD(P)HX and the dehydration of the S-form of NAD(P)HX at the expense of ADP, which is converted to AMP. This allows the repair of both epimers of NAD(P)HX, a damaged form of NAD(P)H that is a result of enzymatic or heat-dependent hydration.</text>
</comment>
<comment type="similarity">
    <text evidence="18">Belongs to the NnrE/AIBP family.</text>
</comment>
<evidence type="ECO:0000256" key="16">
    <source>
        <dbReference type="ARBA" id="ARBA00049209"/>
    </source>
</evidence>
<comment type="cofactor">
    <cofactor evidence="17">
        <name>Mg(2+)</name>
        <dbReference type="ChEBI" id="CHEBI:18420"/>
    </cofactor>
</comment>
<protein>
    <recommendedName>
        <fullName evidence="19">Bifunctional NAD(P)H-hydrate repair enzyme</fullName>
    </recommendedName>
    <alternativeName>
        <fullName evidence="19">Nicotinamide nucleotide repair protein</fullName>
    </alternativeName>
    <domain>
        <recommendedName>
            <fullName evidence="19">ADP-dependent (S)-NAD(P)H-hydrate dehydratase</fullName>
            <ecNumber evidence="19">4.2.1.136</ecNumber>
        </recommendedName>
        <alternativeName>
            <fullName evidence="19">ADP-dependent NAD(P)HX dehydratase</fullName>
        </alternativeName>
    </domain>
    <domain>
        <recommendedName>
            <fullName evidence="19">NAD(P)H-hydrate epimerase</fullName>
            <ecNumber evidence="19">5.1.99.6</ecNumber>
        </recommendedName>
    </domain>
</protein>
<reference evidence="23" key="1">
    <citation type="journal article" date="2019" name="Int. J. Syst. Evol. Microbiol.">
        <title>The Global Catalogue of Microorganisms (GCM) 10K type strain sequencing project: providing services to taxonomists for standard genome sequencing and annotation.</title>
        <authorList>
            <consortium name="The Broad Institute Genomics Platform"/>
            <consortium name="The Broad Institute Genome Sequencing Center for Infectious Disease"/>
            <person name="Wu L."/>
            <person name="Ma J."/>
        </authorList>
    </citation>
    <scope>NUCLEOTIDE SEQUENCE [LARGE SCALE GENOMIC DNA]</scope>
    <source>
        <strain evidence="23">CGMCC 1.13587</strain>
    </source>
</reference>
<evidence type="ECO:0000256" key="15">
    <source>
        <dbReference type="ARBA" id="ARBA00048238"/>
    </source>
</evidence>
<dbReference type="InterPro" id="IPR004443">
    <property type="entry name" value="YjeF_N_dom"/>
</dbReference>
<name>A0ABW0SVH6_9GAMM</name>
<dbReference type="NCBIfam" id="TIGR00196">
    <property type="entry name" value="yjeF_cterm"/>
    <property type="match status" value="1"/>
</dbReference>
<dbReference type="Gene3D" id="3.40.50.10260">
    <property type="entry name" value="YjeF N-terminal domain"/>
    <property type="match status" value="1"/>
</dbReference>
<comment type="catalytic activity">
    <reaction evidence="1 18 19">
        <text>(6R)-NADHX = (6S)-NADHX</text>
        <dbReference type="Rhea" id="RHEA:32215"/>
        <dbReference type="ChEBI" id="CHEBI:64074"/>
        <dbReference type="ChEBI" id="CHEBI:64075"/>
        <dbReference type="EC" id="5.1.99.6"/>
    </reaction>
</comment>
<evidence type="ECO:0000256" key="3">
    <source>
        <dbReference type="ARBA" id="ARBA00006001"/>
    </source>
</evidence>
<evidence type="ECO:0000256" key="11">
    <source>
        <dbReference type="ARBA" id="ARBA00023235"/>
    </source>
</evidence>
<evidence type="ECO:0000256" key="9">
    <source>
        <dbReference type="ARBA" id="ARBA00022958"/>
    </source>
</evidence>
<keyword evidence="5 18" id="KW-0479">Metal-binding</keyword>
<keyword evidence="10 17" id="KW-0520">NAD</keyword>
<dbReference type="EC" id="5.1.99.6" evidence="19"/>
<dbReference type="SUPFAM" id="SSF53613">
    <property type="entry name" value="Ribokinase-like"/>
    <property type="match status" value="1"/>
</dbReference>
<feature type="binding site" evidence="18">
    <location>
        <begin position="131"/>
        <end position="137"/>
    </location>
    <ligand>
        <name>(6S)-NADPHX</name>
        <dbReference type="ChEBI" id="CHEBI:64076"/>
    </ligand>
</feature>
<keyword evidence="11 18" id="KW-0413">Isomerase</keyword>
<evidence type="ECO:0000256" key="19">
    <source>
        <dbReference type="PIRNR" id="PIRNR017184"/>
    </source>
</evidence>
<comment type="similarity">
    <text evidence="17">Belongs to the NnrD/CARKD family.</text>
</comment>
<dbReference type="PROSITE" id="PS51385">
    <property type="entry name" value="YJEF_N"/>
    <property type="match status" value="1"/>
</dbReference>
<dbReference type="PROSITE" id="PS51383">
    <property type="entry name" value="YJEF_C_3"/>
    <property type="match status" value="1"/>
</dbReference>
<keyword evidence="6 17" id="KW-0547">Nucleotide-binding</keyword>
<evidence type="ECO:0000256" key="8">
    <source>
        <dbReference type="ARBA" id="ARBA00022857"/>
    </source>
</evidence>
<dbReference type="Gene3D" id="3.40.1190.20">
    <property type="match status" value="1"/>
</dbReference>
<feature type="domain" description="YjeF C-terminal" evidence="20">
    <location>
        <begin position="223"/>
        <end position="491"/>
    </location>
</feature>
<dbReference type="InterPro" id="IPR036652">
    <property type="entry name" value="YjeF_N_dom_sf"/>
</dbReference>
<dbReference type="InterPro" id="IPR030677">
    <property type="entry name" value="Nnr"/>
</dbReference>
<evidence type="ECO:0000256" key="2">
    <source>
        <dbReference type="ARBA" id="ARBA00000909"/>
    </source>
</evidence>
<evidence type="ECO:0000256" key="10">
    <source>
        <dbReference type="ARBA" id="ARBA00023027"/>
    </source>
</evidence>
<evidence type="ECO:0000313" key="22">
    <source>
        <dbReference type="EMBL" id="MFC5580755.1"/>
    </source>
</evidence>
<evidence type="ECO:0000256" key="4">
    <source>
        <dbReference type="ARBA" id="ARBA00009524"/>
    </source>
</evidence>
<feature type="binding site" evidence="18">
    <location>
        <begin position="64"/>
        <end position="68"/>
    </location>
    <ligand>
        <name>(6S)-NADPHX</name>
        <dbReference type="ChEBI" id="CHEBI:64076"/>
    </ligand>
</feature>
<evidence type="ECO:0000313" key="23">
    <source>
        <dbReference type="Proteomes" id="UP001596111"/>
    </source>
</evidence>
<comment type="function">
    <text evidence="17">Catalyzes the dehydration of the S-form of NAD(P)HX at the expense of ADP, which is converted to AMP. Together with NAD(P)HX epimerase, which catalyzes the epimerization of the S- and R-forms, the enzyme allows the repair of both epimers of NAD(P)HX, a damaged form of NAD(P)H that is a result of enzymatic or heat-dependent hydration.</text>
</comment>
<proteinExistence type="inferred from homology"/>
<dbReference type="CDD" id="cd01171">
    <property type="entry name" value="YXKO-related"/>
    <property type="match status" value="1"/>
</dbReference>
<evidence type="ECO:0000256" key="13">
    <source>
        <dbReference type="ARBA" id="ARBA00023268"/>
    </source>
</evidence>
<comment type="catalytic activity">
    <reaction evidence="16 17 19">
        <text>(6S)-NADPHX + ADP = AMP + phosphate + NADPH + H(+)</text>
        <dbReference type="Rhea" id="RHEA:32235"/>
        <dbReference type="ChEBI" id="CHEBI:15378"/>
        <dbReference type="ChEBI" id="CHEBI:43474"/>
        <dbReference type="ChEBI" id="CHEBI:57783"/>
        <dbReference type="ChEBI" id="CHEBI:64076"/>
        <dbReference type="ChEBI" id="CHEBI:456215"/>
        <dbReference type="ChEBI" id="CHEBI:456216"/>
        <dbReference type="EC" id="4.2.1.136"/>
    </reaction>
</comment>
<feature type="binding site" evidence="17">
    <location>
        <position position="432"/>
    </location>
    <ligand>
        <name>AMP</name>
        <dbReference type="ChEBI" id="CHEBI:456215"/>
    </ligand>
</feature>
<feature type="binding site" evidence="18">
    <location>
        <position position="127"/>
    </location>
    <ligand>
        <name>K(+)</name>
        <dbReference type="ChEBI" id="CHEBI:29103"/>
    </ligand>
</feature>
<evidence type="ECO:0000256" key="12">
    <source>
        <dbReference type="ARBA" id="ARBA00023239"/>
    </source>
</evidence>
<dbReference type="Pfam" id="PF01256">
    <property type="entry name" value="Carb_kinase"/>
    <property type="match status" value="1"/>
</dbReference>
<comment type="subunit">
    <text evidence="17">Homotetramer.</text>
</comment>
<comment type="caution">
    <text evidence="18">Lacks conserved residue(s) required for the propagation of feature annotation.</text>
</comment>
<comment type="function">
    <text evidence="18">Catalyzes the epimerization of the S- and R-forms of NAD(P)HX, a damaged form of NAD(P)H that is a result of enzymatic or heat-dependent hydration. This is a prerequisite for the S-specific NAD(P)H-hydrate dehydratase to allow the repair of both epimers of NAD(P)HX.</text>
</comment>
<comment type="cofactor">
    <cofactor evidence="18 19">
        <name>K(+)</name>
        <dbReference type="ChEBI" id="CHEBI:29103"/>
    </cofactor>
    <text evidence="18 19">Binds 1 potassium ion per subunit.</text>
</comment>
<evidence type="ECO:0000256" key="14">
    <source>
        <dbReference type="ARBA" id="ARBA00025153"/>
    </source>
</evidence>
<feature type="binding site" evidence="18">
    <location>
        <position position="160"/>
    </location>
    <ligand>
        <name>(6S)-NADPHX</name>
        <dbReference type="ChEBI" id="CHEBI:64076"/>
    </ligand>
</feature>
<feature type="binding site" evidence="18">
    <location>
        <position position="163"/>
    </location>
    <ligand>
        <name>K(+)</name>
        <dbReference type="ChEBI" id="CHEBI:29103"/>
    </ligand>
</feature>
<comment type="similarity">
    <text evidence="3 19">In the N-terminal section; belongs to the NnrE/AIBP family.</text>
</comment>
<feature type="binding site" evidence="17">
    <location>
        <position position="319"/>
    </location>
    <ligand>
        <name>(6S)-NADPHX</name>
        <dbReference type="ChEBI" id="CHEBI:64076"/>
    </ligand>
</feature>
<dbReference type="EC" id="4.2.1.136" evidence="19"/>
<dbReference type="EMBL" id="JBHSNG010000005">
    <property type="protein sequence ID" value="MFC5580755.1"/>
    <property type="molecule type" value="Genomic_DNA"/>
</dbReference>
<keyword evidence="9 18" id="KW-0630">Potassium</keyword>
<dbReference type="RefSeq" id="WP_377325543.1">
    <property type="nucleotide sequence ID" value="NZ_JBHSNG010000005.1"/>
</dbReference>